<dbReference type="InterPro" id="IPR000146">
    <property type="entry name" value="FBPase_class-1"/>
</dbReference>
<keyword evidence="5 9" id="KW-0479">Metal-binding</keyword>
<dbReference type="PIRSF" id="PIRSF000904">
    <property type="entry name" value="FBPtase_SBPase"/>
    <property type="match status" value="1"/>
</dbReference>
<dbReference type="GO" id="GO:0006002">
    <property type="term" value="P:fructose 6-phosphate metabolic process"/>
    <property type="evidence" value="ECO:0007669"/>
    <property type="project" value="TreeGrafter"/>
</dbReference>
<dbReference type="FunFam" id="3.40.190.80:FF:000011">
    <property type="entry name" value="Fructose-1,6-bisphosphatase class 1"/>
    <property type="match status" value="1"/>
</dbReference>
<dbReference type="CDD" id="cd00354">
    <property type="entry name" value="FBPase"/>
    <property type="match status" value="1"/>
</dbReference>
<dbReference type="GO" id="GO:0005986">
    <property type="term" value="P:sucrose biosynthetic process"/>
    <property type="evidence" value="ECO:0007669"/>
    <property type="project" value="TreeGrafter"/>
</dbReference>
<comment type="subunit">
    <text evidence="9">Homotetramer.</text>
</comment>
<evidence type="ECO:0000256" key="3">
    <source>
        <dbReference type="ARBA" id="ARBA00010941"/>
    </source>
</evidence>
<dbReference type="PROSITE" id="PS00124">
    <property type="entry name" value="FBPASE"/>
    <property type="match status" value="1"/>
</dbReference>
<dbReference type="GO" id="GO:0005829">
    <property type="term" value="C:cytosol"/>
    <property type="evidence" value="ECO:0007669"/>
    <property type="project" value="TreeGrafter"/>
</dbReference>
<feature type="domain" description="Fructose-1-6-bisphosphatase class I N-terminal" evidence="11">
    <location>
        <begin position="22"/>
        <end position="184"/>
    </location>
</feature>
<dbReference type="OrthoDB" id="9806756at2"/>
<dbReference type="EMBL" id="FOFS01000004">
    <property type="protein sequence ID" value="SEQ12568.1"/>
    <property type="molecule type" value="Genomic_DNA"/>
</dbReference>
<keyword evidence="14" id="KW-1185">Reference proteome</keyword>
<comment type="subcellular location">
    <subcellularLocation>
        <location evidence="9">Cytoplasm</location>
    </subcellularLocation>
</comment>
<dbReference type="STRING" id="489703.SAMN04488038_10429"/>
<dbReference type="AlphaFoldDB" id="A0A1H9DIJ8"/>
<dbReference type="InterPro" id="IPR033391">
    <property type="entry name" value="FBPase_N"/>
</dbReference>
<feature type="binding site" evidence="9">
    <location>
        <position position="111"/>
    </location>
    <ligand>
        <name>Mg(2+)</name>
        <dbReference type="ChEBI" id="CHEBI:18420"/>
        <label>2</label>
    </ligand>
</feature>
<dbReference type="Pfam" id="PF18913">
    <property type="entry name" value="FBPase_C"/>
    <property type="match status" value="1"/>
</dbReference>
<comment type="pathway">
    <text evidence="2">Carbohydrate biosynthesis; Calvin cycle.</text>
</comment>
<dbReference type="PANTHER" id="PTHR11556">
    <property type="entry name" value="FRUCTOSE-1,6-BISPHOSPHATASE-RELATED"/>
    <property type="match status" value="1"/>
</dbReference>
<dbReference type="Proteomes" id="UP000199233">
    <property type="component" value="Unassembled WGS sequence"/>
</dbReference>
<keyword evidence="6 9" id="KW-0378">Hydrolase</keyword>
<feature type="binding site" evidence="9">
    <location>
        <position position="271"/>
    </location>
    <ligand>
        <name>Mg(2+)</name>
        <dbReference type="ChEBI" id="CHEBI:18420"/>
        <label>2</label>
    </ligand>
</feature>
<dbReference type="GO" id="GO:0000287">
    <property type="term" value="F:magnesium ion binding"/>
    <property type="evidence" value="ECO:0007669"/>
    <property type="project" value="UniProtKB-UniRule"/>
</dbReference>
<sequence length="343" mass="37512">MSEHLTLGEYLATQSGPQARVVTATVQAIAEAAQELAERVSLGVLAGAMGDMHGGRNSDGDAQKQLDVEAHELFLRRLRGAPVAAIASEESDHPEVLQPDAPLVVAIDPLDGSSNIDTNVSIGTIFSILPALEDLPQSFLQAGNQQLGAGFVVYGPQTALVLSLLQGTSVFVLDRRRNVFVLSHAKLELPAGTREYAINASNYRHWNAPVRAFVDDCLQGTDGPRGRDFNMRWIASLVADTYRILMRGGVFLYPADRRPSYRHGRLRLVYEANPVALLVEQAGGAASDGVRRILDIEPEQLHQRIPLVFGSADKVERVRRYHLDPIQSTQGWPLFARRGLLRG</sequence>
<dbReference type="SUPFAM" id="SSF56655">
    <property type="entry name" value="Carbohydrate phosphatase"/>
    <property type="match status" value="1"/>
</dbReference>
<organism evidence="13 14">
    <name type="scientific">Solimonas aquatica</name>
    <dbReference type="NCBI Taxonomy" id="489703"/>
    <lineage>
        <taxon>Bacteria</taxon>
        <taxon>Pseudomonadati</taxon>
        <taxon>Pseudomonadota</taxon>
        <taxon>Gammaproteobacteria</taxon>
        <taxon>Nevskiales</taxon>
        <taxon>Nevskiaceae</taxon>
        <taxon>Solimonas</taxon>
    </lineage>
</organism>
<evidence type="ECO:0000256" key="7">
    <source>
        <dbReference type="ARBA" id="ARBA00022842"/>
    </source>
</evidence>
<comment type="similarity">
    <text evidence="3 9 10">Belongs to the FBPase class 1 family.</text>
</comment>
<name>A0A1H9DIJ8_9GAMM</name>
<feature type="domain" description="Fructose-1-6-bisphosphatase class 1 C-terminal" evidence="12">
    <location>
        <begin position="190"/>
        <end position="322"/>
    </location>
</feature>
<keyword evidence="8 9" id="KW-0119">Carbohydrate metabolism</keyword>
<accession>A0A1H9DIJ8</accession>
<protein>
    <recommendedName>
        <fullName evidence="9">Fructose-1,6-bisphosphatase class 1</fullName>
        <shortName evidence="9">FBPase class 1</shortName>
        <ecNumber evidence="9">3.1.3.11</ecNumber>
    </recommendedName>
    <alternativeName>
        <fullName evidence="9">D-fructose-1,6-bisphosphate 1-phosphohydrolase class 1</fullName>
    </alternativeName>
</protein>
<dbReference type="Gene3D" id="3.40.190.80">
    <property type="match status" value="1"/>
</dbReference>
<evidence type="ECO:0000313" key="14">
    <source>
        <dbReference type="Proteomes" id="UP000199233"/>
    </source>
</evidence>
<dbReference type="InterPro" id="IPR028343">
    <property type="entry name" value="FBPtase"/>
</dbReference>
<feature type="binding site" evidence="9">
    <location>
        <position position="110"/>
    </location>
    <ligand>
        <name>Mg(2+)</name>
        <dbReference type="ChEBI" id="CHEBI:18420"/>
        <label>1</label>
    </ligand>
</feature>
<dbReference type="Pfam" id="PF00316">
    <property type="entry name" value="FBPase"/>
    <property type="match status" value="1"/>
</dbReference>
<evidence type="ECO:0000256" key="8">
    <source>
        <dbReference type="ARBA" id="ARBA00023277"/>
    </source>
</evidence>
<dbReference type="HAMAP" id="MF_01855">
    <property type="entry name" value="FBPase_class1"/>
    <property type="match status" value="1"/>
</dbReference>
<comment type="catalytic activity">
    <reaction evidence="1 9">
        <text>beta-D-fructose 1,6-bisphosphate + H2O = beta-D-fructose 6-phosphate + phosphate</text>
        <dbReference type="Rhea" id="RHEA:11064"/>
        <dbReference type="ChEBI" id="CHEBI:15377"/>
        <dbReference type="ChEBI" id="CHEBI:32966"/>
        <dbReference type="ChEBI" id="CHEBI:43474"/>
        <dbReference type="ChEBI" id="CHEBI:57634"/>
        <dbReference type="EC" id="3.1.3.11"/>
    </reaction>
</comment>
<feature type="binding site" evidence="9">
    <location>
        <begin position="111"/>
        <end position="114"/>
    </location>
    <ligand>
        <name>substrate</name>
    </ligand>
</feature>
<dbReference type="PANTHER" id="PTHR11556:SF35">
    <property type="entry name" value="SEDOHEPTULOSE-1,7-BISPHOSPHATASE, CHLOROPLASTIC"/>
    <property type="match status" value="1"/>
</dbReference>
<keyword evidence="7 9" id="KW-0460">Magnesium</keyword>
<dbReference type="GO" id="GO:0006094">
    <property type="term" value="P:gluconeogenesis"/>
    <property type="evidence" value="ECO:0007669"/>
    <property type="project" value="UniProtKB-UniRule"/>
</dbReference>
<feature type="binding site" evidence="9">
    <location>
        <position position="89"/>
    </location>
    <ligand>
        <name>Mg(2+)</name>
        <dbReference type="ChEBI" id="CHEBI:18420"/>
        <label>1</label>
    </ligand>
</feature>
<comment type="caution">
    <text evidence="9">Lacks conserved residue(s) required for the propagation of feature annotation.</text>
</comment>
<dbReference type="PIRSF" id="PIRSF500210">
    <property type="entry name" value="FBPtase"/>
    <property type="match status" value="1"/>
</dbReference>
<dbReference type="GO" id="GO:0030388">
    <property type="term" value="P:fructose 1,6-bisphosphate metabolic process"/>
    <property type="evidence" value="ECO:0007669"/>
    <property type="project" value="TreeGrafter"/>
</dbReference>
<evidence type="ECO:0000256" key="6">
    <source>
        <dbReference type="ARBA" id="ARBA00022801"/>
    </source>
</evidence>
<comment type="cofactor">
    <cofactor evidence="9">
        <name>Mg(2+)</name>
        <dbReference type="ChEBI" id="CHEBI:18420"/>
    </cofactor>
    <text evidence="9">Binds 2 magnesium ions per subunit.</text>
</comment>
<evidence type="ECO:0000256" key="1">
    <source>
        <dbReference type="ARBA" id="ARBA00001273"/>
    </source>
</evidence>
<feature type="binding site" evidence="9">
    <location>
        <position position="108"/>
    </location>
    <ligand>
        <name>Mg(2+)</name>
        <dbReference type="ChEBI" id="CHEBI:18420"/>
        <label>2</label>
    </ligand>
</feature>
<dbReference type="InterPro" id="IPR020548">
    <property type="entry name" value="Fructose_bisphosphatase_AS"/>
</dbReference>
<evidence type="ECO:0000256" key="9">
    <source>
        <dbReference type="HAMAP-Rule" id="MF_01855"/>
    </source>
</evidence>
<evidence type="ECO:0000256" key="2">
    <source>
        <dbReference type="ARBA" id="ARBA00005215"/>
    </source>
</evidence>
<dbReference type="Gene3D" id="3.30.540.10">
    <property type="entry name" value="Fructose-1,6-Bisphosphatase, subunit A, domain 1"/>
    <property type="match status" value="1"/>
</dbReference>
<evidence type="ECO:0000259" key="11">
    <source>
        <dbReference type="Pfam" id="PF00316"/>
    </source>
</evidence>
<dbReference type="GO" id="GO:0006000">
    <property type="term" value="P:fructose metabolic process"/>
    <property type="evidence" value="ECO:0007669"/>
    <property type="project" value="TreeGrafter"/>
</dbReference>
<evidence type="ECO:0000256" key="4">
    <source>
        <dbReference type="ARBA" id="ARBA00022490"/>
    </source>
</evidence>
<reference evidence="13 14" key="1">
    <citation type="submission" date="2016-10" db="EMBL/GenBank/DDBJ databases">
        <authorList>
            <person name="de Groot N.N."/>
        </authorList>
    </citation>
    <scope>NUCLEOTIDE SEQUENCE [LARGE SCALE GENOMIC DNA]</scope>
    <source>
        <strain evidence="13 14">DSM 25927</strain>
    </source>
</reference>
<keyword evidence="4 9" id="KW-0963">Cytoplasm</keyword>
<feature type="binding site" evidence="9">
    <location>
        <position position="108"/>
    </location>
    <ligand>
        <name>Mg(2+)</name>
        <dbReference type="ChEBI" id="CHEBI:18420"/>
        <label>1</label>
    </ligand>
</feature>
<evidence type="ECO:0000313" key="13">
    <source>
        <dbReference type="EMBL" id="SEQ12568.1"/>
    </source>
</evidence>
<gene>
    <name evidence="9" type="primary">fbp</name>
    <name evidence="13" type="ORF">SAMN04488038_10429</name>
</gene>
<dbReference type="NCBIfam" id="NF006780">
    <property type="entry name" value="PRK09293.1-4"/>
    <property type="match status" value="1"/>
</dbReference>
<proteinExistence type="inferred from homology"/>
<dbReference type="EC" id="3.1.3.11" evidence="9"/>
<evidence type="ECO:0000259" key="12">
    <source>
        <dbReference type="Pfam" id="PF18913"/>
    </source>
</evidence>
<dbReference type="GO" id="GO:0042132">
    <property type="term" value="F:fructose 1,6-bisphosphate 1-phosphatase activity"/>
    <property type="evidence" value="ECO:0007669"/>
    <property type="project" value="UniProtKB-UniRule"/>
</dbReference>
<dbReference type="InterPro" id="IPR044015">
    <property type="entry name" value="FBPase_C_dom"/>
</dbReference>
<feature type="binding site" evidence="9">
    <location>
        <position position="199"/>
    </location>
    <ligand>
        <name>substrate</name>
    </ligand>
</feature>
<evidence type="ECO:0000256" key="10">
    <source>
        <dbReference type="RuleBase" id="RU000508"/>
    </source>
</evidence>
<dbReference type="NCBIfam" id="NF006779">
    <property type="entry name" value="PRK09293.1-3"/>
    <property type="match status" value="1"/>
</dbReference>
<evidence type="ECO:0000256" key="5">
    <source>
        <dbReference type="ARBA" id="ARBA00022723"/>
    </source>
</evidence>
<dbReference type="RefSeq" id="WP_093283315.1">
    <property type="nucleotide sequence ID" value="NZ_FOFS01000004.1"/>
</dbReference>
<dbReference type="PRINTS" id="PR00115">
    <property type="entry name" value="F16BPHPHTASE"/>
</dbReference>